<proteinExistence type="predicted"/>
<protein>
    <submittedName>
        <fullName evidence="1">Uncharacterized protein</fullName>
    </submittedName>
</protein>
<name>A0A645HD94_9ZZZZ</name>
<accession>A0A645HD94</accession>
<comment type="caution">
    <text evidence="1">The sequence shown here is derived from an EMBL/GenBank/DDBJ whole genome shotgun (WGS) entry which is preliminary data.</text>
</comment>
<dbReference type="EMBL" id="VSSQ01091451">
    <property type="protein sequence ID" value="MPN37005.1"/>
    <property type="molecule type" value="Genomic_DNA"/>
</dbReference>
<evidence type="ECO:0000313" key="1">
    <source>
        <dbReference type="EMBL" id="MPN37005.1"/>
    </source>
</evidence>
<dbReference type="AlphaFoldDB" id="A0A645HD94"/>
<reference evidence="1" key="1">
    <citation type="submission" date="2019-08" db="EMBL/GenBank/DDBJ databases">
        <authorList>
            <person name="Kucharzyk K."/>
            <person name="Murdoch R.W."/>
            <person name="Higgins S."/>
            <person name="Loffler F."/>
        </authorList>
    </citation>
    <scope>NUCLEOTIDE SEQUENCE</scope>
</reference>
<organism evidence="1">
    <name type="scientific">bioreactor metagenome</name>
    <dbReference type="NCBI Taxonomy" id="1076179"/>
    <lineage>
        <taxon>unclassified sequences</taxon>
        <taxon>metagenomes</taxon>
        <taxon>ecological metagenomes</taxon>
    </lineage>
</organism>
<gene>
    <name evidence="1" type="ORF">SDC9_184517</name>
</gene>
<sequence length="94" mass="10605">MASLYISAKQRKIKHKIPNGFYKFGGFTLENNVNIRLTNRVLHAVIRAKAKQGMAYDVLFIPLSGAEKQQLYAILQKRTALLKKQAQSCEATPL</sequence>